<keyword evidence="1" id="KW-0812">Transmembrane</keyword>
<sequence length="463" mass="50297">MDERPHRVVELDLDLSVDRADHRAGASPSRNTWAMNRAGLNEPVTSACHRGDDLALESWSLRHDLSDRLSPLPDRALRGRSSRACGRHLPGEIDVDAIAPDRYVSQCMYDHEEHIAAWRSFRSLWLAVAIAVMSWPFLWLGWEGIDGRAPGGSPRATLGFGLVVLAAAVFVGAPRRLRTLRMTRTAFLVDGRPRELGRWTDEVLTAGILRAGGQHADARRFVAVRQARLHLAAAPAVEYTEELRRGADAMAHAVGPSSQWPYAALLVEPGAPAQVCLTPEAARVAAASSSTASVFVLAGYLSGHEHALAERGAVVRSLALVKDDPFLRKAASSAHHGGPLAALDGGDLDDLAGGVDRFRSRSGAAKADREAVPEVDVWLARRGRASDSEWPARLAALFAYRAVAGPRTDLEARVFAVLLRWKARDSDDALDTFFRAWRVLMAQPAVEEPCQCVSWPEGLAPPT</sequence>
<dbReference type="RefSeq" id="WP_267772508.1">
    <property type="nucleotide sequence ID" value="NZ_JAPNKE010000002.1"/>
</dbReference>
<keyword evidence="1" id="KW-1133">Transmembrane helix</keyword>
<feature type="transmembrane region" description="Helical" evidence="1">
    <location>
        <begin position="124"/>
        <end position="142"/>
    </location>
</feature>
<dbReference type="Proteomes" id="UP001150924">
    <property type="component" value="Unassembled WGS sequence"/>
</dbReference>
<comment type="caution">
    <text evidence="2">The sequence shown here is derived from an EMBL/GenBank/DDBJ whole genome shotgun (WGS) entry which is preliminary data.</text>
</comment>
<organism evidence="2 3">
    <name type="scientific">Nannocystis pusilla</name>
    <dbReference type="NCBI Taxonomy" id="889268"/>
    <lineage>
        <taxon>Bacteria</taxon>
        <taxon>Pseudomonadati</taxon>
        <taxon>Myxococcota</taxon>
        <taxon>Polyangia</taxon>
        <taxon>Nannocystales</taxon>
        <taxon>Nannocystaceae</taxon>
        <taxon>Nannocystis</taxon>
    </lineage>
</organism>
<keyword evidence="3" id="KW-1185">Reference proteome</keyword>
<dbReference type="AlphaFoldDB" id="A0A9X3ET28"/>
<gene>
    <name evidence="2" type="ORF">OV079_30415</name>
</gene>
<dbReference type="EMBL" id="JAPNKE010000002">
    <property type="protein sequence ID" value="MCY1009799.1"/>
    <property type="molecule type" value="Genomic_DNA"/>
</dbReference>
<accession>A0A9X3ET28</accession>
<proteinExistence type="predicted"/>
<protein>
    <submittedName>
        <fullName evidence="2">Uncharacterized protein</fullName>
    </submittedName>
</protein>
<evidence type="ECO:0000313" key="3">
    <source>
        <dbReference type="Proteomes" id="UP001150924"/>
    </source>
</evidence>
<evidence type="ECO:0000256" key="1">
    <source>
        <dbReference type="SAM" id="Phobius"/>
    </source>
</evidence>
<keyword evidence="1" id="KW-0472">Membrane</keyword>
<feature type="transmembrane region" description="Helical" evidence="1">
    <location>
        <begin position="154"/>
        <end position="173"/>
    </location>
</feature>
<name>A0A9X3ET28_9BACT</name>
<evidence type="ECO:0000313" key="2">
    <source>
        <dbReference type="EMBL" id="MCY1009799.1"/>
    </source>
</evidence>
<reference evidence="2" key="1">
    <citation type="submission" date="2022-11" db="EMBL/GenBank/DDBJ databases">
        <title>Minimal conservation of predation-associated metabolite biosynthetic gene clusters underscores biosynthetic potential of Myxococcota including descriptions for ten novel species: Archangium lansinium sp. nov., Myxococcus landrumus sp. nov., Nannocystis bai.</title>
        <authorList>
            <person name="Ahearne A."/>
            <person name="Stevens C."/>
            <person name="Phillips K."/>
        </authorList>
    </citation>
    <scope>NUCLEOTIDE SEQUENCE</scope>
    <source>
        <strain evidence="2">Na p29</strain>
    </source>
</reference>